<reference evidence="1" key="1">
    <citation type="journal article" date="2020" name="Stud. Mycol.">
        <title>101 Dothideomycetes genomes: a test case for predicting lifestyles and emergence of pathogens.</title>
        <authorList>
            <person name="Haridas S."/>
            <person name="Albert R."/>
            <person name="Binder M."/>
            <person name="Bloem J."/>
            <person name="Labutti K."/>
            <person name="Salamov A."/>
            <person name="Andreopoulos B."/>
            <person name="Baker S."/>
            <person name="Barry K."/>
            <person name="Bills G."/>
            <person name="Bluhm B."/>
            <person name="Cannon C."/>
            <person name="Castanera R."/>
            <person name="Culley D."/>
            <person name="Daum C."/>
            <person name="Ezra D."/>
            <person name="Gonzalez J."/>
            <person name="Henrissat B."/>
            <person name="Kuo A."/>
            <person name="Liang C."/>
            <person name="Lipzen A."/>
            <person name="Lutzoni F."/>
            <person name="Magnuson J."/>
            <person name="Mondo S."/>
            <person name="Nolan M."/>
            <person name="Ohm R."/>
            <person name="Pangilinan J."/>
            <person name="Park H.-J."/>
            <person name="Ramirez L."/>
            <person name="Alfaro M."/>
            <person name="Sun H."/>
            <person name="Tritt A."/>
            <person name="Yoshinaga Y."/>
            <person name="Zwiers L.-H."/>
            <person name="Turgeon B."/>
            <person name="Goodwin S."/>
            <person name="Spatafora J."/>
            <person name="Crous P."/>
            <person name="Grigoriev I."/>
        </authorList>
    </citation>
    <scope>NUCLEOTIDE SEQUENCE</scope>
    <source>
        <strain evidence="1">HMLAC05119</strain>
    </source>
</reference>
<evidence type="ECO:0000313" key="2">
    <source>
        <dbReference type="Proteomes" id="UP000800096"/>
    </source>
</evidence>
<feature type="non-terminal residue" evidence="1">
    <location>
        <position position="85"/>
    </location>
</feature>
<name>A0A6A5Q4L6_AMPQU</name>
<accession>A0A6A5Q4L6</accession>
<keyword evidence="2" id="KW-1185">Reference proteome</keyword>
<dbReference type="Proteomes" id="UP000800096">
    <property type="component" value="Unassembled WGS sequence"/>
</dbReference>
<dbReference type="OrthoDB" id="3782720at2759"/>
<protein>
    <submittedName>
        <fullName evidence="1">Uncharacterized protein</fullName>
    </submittedName>
</protein>
<sequence length="85" mass="9479">MTIPGDDLPRFQPGCVCNMTLAVTNQVLHALTPYWKHDAPPKSSAEVSSYCPCSVGRAAWRLRQGLSNKFLPPPLMDFYRATNEL</sequence>
<organism evidence="1 2">
    <name type="scientific">Ampelomyces quisqualis</name>
    <name type="common">Powdery mildew agent</name>
    <dbReference type="NCBI Taxonomy" id="50730"/>
    <lineage>
        <taxon>Eukaryota</taxon>
        <taxon>Fungi</taxon>
        <taxon>Dikarya</taxon>
        <taxon>Ascomycota</taxon>
        <taxon>Pezizomycotina</taxon>
        <taxon>Dothideomycetes</taxon>
        <taxon>Pleosporomycetidae</taxon>
        <taxon>Pleosporales</taxon>
        <taxon>Pleosporineae</taxon>
        <taxon>Phaeosphaeriaceae</taxon>
        <taxon>Ampelomyces</taxon>
    </lineage>
</organism>
<proteinExistence type="predicted"/>
<dbReference type="AlphaFoldDB" id="A0A6A5Q4L6"/>
<evidence type="ECO:0000313" key="1">
    <source>
        <dbReference type="EMBL" id="KAF1911021.1"/>
    </source>
</evidence>
<dbReference type="EMBL" id="ML979147">
    <property type="protein sequence ID" value="KAF1911021.1"/>
    <property type="molecule type" value="Genomic_DNA"/>
</dbReference>
<gene>
    <name evidence="1" type="ORF">BDU57DRAFT_409954</name>
</gene>